<feature type="transmembrane region" description="Helical" evidence="9">
    <location>
        <begin position="197"/>
        <end position="215"/>
    </location>
</feature>
<dbReference type="CDD" id="cd06261">
    <property type="entry name" value="TM_PBP2"/>
    <property type="match status" value="1"/>
</dbReference>
<protein>
    <submittedName>
        <fullName evidence="11">Amino acid ABC transporter membrane protein, PAAT family (TC 3.A.1.3.-)</fullName>
    </submittedName>
</protein>
<evidence type="ECO:0000256" key="7">
    <source>
        <dbReference type="ARBA" id="ARBA00022989"/>
    </source>
</evidence>
<dbReference type="NCBIfam" id="TIGR01726">
    <property type="entry name" value="HEQRo_perm_3TM"/>
    <property type="match status" value="1"/>
</dbReference>
<sequence length="225" mass="24790">MGFIESQITFITKYWQSYLSGAGVTILLSIIGVVLGSILGIVICLMRMSKSKLVRGISTAYVEIIRGTPMVVQLLIIYFGLKQIIPPNMELLRNSILLCSIAICINSSAYIAELIRGGIESVDKGQFEAGRCLGLSEKQTMRRIIFPQAFKNILPSLGNEFIALIKETAIVLTVGVTDLTYRANVIKGATFEVVRPLVYAAILYFIMTFTLSKVLGRVERSLAND</sequence>
<dbReference type="RefSeq" id="WP_073184988.1">
    <property type="nucleotide sequence ID" value="NZ_FQXI01000010.1"/>
</dbReference>
<dbReference type="PANTHER" id="PTHR30614">
    <property type="entry name" value="MEMBRANE COMPONENT OF AMINO ACID ABC TRANSPORTER"/>
    <property type="match status" value="1"/>
</dbReference>
<dbReference type="InterPro" id="IPR000515">
    <property type="entry name" value="MetI-like"/>
</dbReference>
<keyword evidence="4" id="KW-1003">Cell membrane</keyword>
<dbReference type="Pfam" id="PF00528">
    <property type="entry name" value="BPD_transp_1"/>
    <property type="match status" value="1"/>
</dbReference>
<evidence type="ECO:0000256" key="6">
    <source>
        <dbReference type="ARBA" id="ARBA00022970"/>
    </source>
</evidence>
<dbReference type="Gene3D" id="1.10.3720.10">
    <property type="entry name" value="MetI-like"/>
    <property type="match status" value="1"/>
</dbReference>
<evidence type="ECO:0000256" key="4">
    <source>
        <dbReference type="ARBA" id="ARBA00022475"/>
    </source>
</evidence>
<evidence type="ECO:0000256" key="2">
    <source>
        <dbReference type="ARBA" id="ARBA00010072"/>
    </source>
</evidence>
<feature type="transmembrane region" description="Helical" evidence="9">
    <location>
        <begin position="22"/>
        <end position="46"/>
    </location>
</feature>
<evidence type="ECO:0000256" key="9">
    <source>
        <dbReference type="RuleBase" id="RU363032"/>
    </source>
</evidence>
<name>A0A1M5T8E2_9FIRM</name>
<dbReference type="GO" id="GO:0006865">
    <property type="term" value="P:amino acid transport"/>
    <property type="evidence" value="ECO:0007669"/>
    <property type="project" value="UniProtKB-KW"/>
</dbReference>
<dbReference type="SUPFAM" id="SSF161098">
    <property type="entry name" value="MetI-like"/>
    <property type="match status" value="1"/>
</dbReference>
<evidence type="ECO:0000256" key="8">
    <source>
        <dbReference type="ARBA" id="ARBA00023136"/>
    </source>
</evidence>
<keyword evidence="5 9" id="KW-0812">Transmembrane</keyword>
<dbReference type="AlphaFoldDB" id="A0A1M5T8E2"/>
<keyword evidence="12" id="KW-1185">Reference proteome</keyword>
<dbReference type="InterPro" id="IPR043429">
    <property type="entry name" value="ArtM/GltK/GlnP/TcyL/YhdX-like"/>
</dbReference>
<evidence type="ECO:0000256" key="1">
    <source>
        <dbReference type="ARBA" id="ARBA00004651"/>
    </source>
</evidence>
<dbReference type="GO" id="GO:0043190">
    <property type="term" value="C:ATP-binding cassette (ABC) transporter complex"/>
    <property type="evidence" value="ECO:0007669"/>
    <property type="project" value="InterPro"/>
</dbReference>
<keyword evidence="6" id="KW-0029">Amino-acid transport</keyword>
<dbReference type="InterPro" id="IPR010065">
    <property type="entry name" value="AA_ABC_transptr_permease_3TM"/>
</dbReference>
<proteinExistence type="inferred from homology"/>
<evidence type="ECO:0000313" key="12">
    <source>
        <dbReference type="Proteomes" id="UP000184032"/>
    </source>
</evidence>
<keyword evidence="8 9" id="KW-0472">Membrane</keyword>
<evidence type="ECO:0000313" key="11">
    <source>
        <dbReference type="EMBL" id="SHH46968.1"/>
    </source>
</evidence>
<accession>A0A1M5T8E2</accession>
<dbReference type="Proteomes" id="UP000184032">
    <property type="component" value="Unassembled WGS sequence"/>
</dbReference>
<organism evidence="11 12">
    <name type="scientific">Anaerosphaera aminiphila DSM 21120</name>
    <dbReference type="NCBI Taxonomy" id="1120995"/>
    <lineage>
        <taxon>Bacteria</taxon>
        <taxon>Bacillati</taxon>
        <taxon>Bacillota</taxon>
        <taxon>Tissierellia</taxon>
        <taxon>Tissierellales</taxon>
        <taxon>Peptoniphilaceae</taxon>
        <taxon>Anaerosphaera</taxon>
    </lineage>
</organism>
<dbReference type="GO" id="GO:0022857">
    <property type="term" value="F:transmembrane transporter activity"/>
    <property type="evidence" value="ECO:0007669"/>
    <property type="project" value="InterPro"/>
</dbReference>
<gene>
    <name evidence="11" type="ORF">SAMN02745245_01389</name>
</gene>
<dbReference type="OrthoDB" id="9811552at2"/>
<dbReference type="FunFam" id="1.10.3720.10:FF:000033">
    <property type="entry name" value="Polar amino acid ABC transporter permease"/>
    <property type="match status" value="1"/>
</dbReference>
<reference evidence="11 12" key="1">
    <citation type="submission" date="2016-11" db="EMBL/GenBank/DDBJ databases">
        <authorList>
            <person name="Jaros S."/>
            <person name="Januszkiewicz K."/>
            <person name="Wedrychowicz H."/>
        </authorList>
    </citation>
    <scope>NUCLEOTIDE SEQUENCE [LARGE SCALE GENOMIC DNA]</scope>
    <source>
        <strain evidence="11 12">DSM 21120</strain>
    </source>
</reference>
<evidence type="ECO:0000259" key="10">
    <source>
        <dbReference type="PROSITE" id="PS50928"/>
    </source>
</evidence>
<dbReference type="EMBL" id="FQXI01000010">
    <property type="protein sequence ID" value="SHH46968.1"/>
    <property type="molecule type" value="Genomic_DNA"/>
</dbReference>
<keyword evidence="3 9" id="KW-0813">Transport</keyword>
<comment type="subcellular location">
    <subcellularLocation>
        <location evidence="1 9">Cell membrane</location>
        <topology evidence="1 9">Multi-pass membrane protein</topology>
    </subcellularLocation>
</comment>
<feature type="domain" description="ABC transmembrane type-1" evidence="10">
    <location>
        <begin position="22"/>
        <end position="215"/>
    </location>
</feature>
<keyword evidence="7 9" id="KW-1133">Transmembrane helix</keyword>
<evidence type="ECO:0000256" key="3">
    <source>
        <dbReference type="ARBA" id="ARBA00022448"/>
    </source>
</evidence>
<dbReference type="PANTHER" id="PTHR30614:SF20">
    <property type="entry name" value="GLUTAMINE TRANSPORT SYSTEM PERMEASE PROTEIN GLNP"/>
    <property type="match status" value="1"/>
</dbReference>
<dbReference type="PROSITE" id="PS50928">
    <property type="entry name" value="ABC_TM1"/>
    <property type="match status" value="1"/>
</dbReference>
<comment type="similarity">
    <text evidence="2">Belongs to the binding-protein-dependent transport system permease family. HisMQ subfamily.</text>
</comment>
<dbReference type="InterPro" id="IPR035906">
    <property type="entry name" value="MetI-like_sf"/>
</dbReference>
<dbReference type="STRING" id="1120995.SAMN02745245_01389"/>
<evidence type="ECO:0000256" key="5">
    <source>
        <dbReference type="ARBA" id="ARBA00022692"/>
    </source>
</evidence>